<reference evidence="1" key="1">
    <citation type="submission" date="2023-03" db="EMBL/GenBank/DDBJ databases">
        <title>Massive genome expansion in bonnet fungi (Mycena s.s.) driven by repeated elements and novel gene families across ecological guilds.</title>
        <authorList>
            <consortium name="Lawrence Berkeley National Laboratory"/>
            <person name="Harder C.B."/>
            <person name="Miyauchi S."/>
            <person name="Viragh M."/>
            <person name="Kuo A."/>
            <person name="Thoen E."/>
            <person name="Andreopoulos B."/>
            <person name="Lu D."/>
            <person name="Skrede I."/>
            <person name="Drula E."/>
            <person name="Henrissat B."/>
            <person name="Morin E."/>
            <person name="Kohler A."/>
            <person name="Barry K."/>
            <person name="LaButti K."/>
            <person name="Morin E."/>
            <person name="Salamov A."/>
            <person name="Lipzen A."/>
            <person name="Mereny Z."/>
            <person name="Hegedus B."/>
            <person name="Baldrian P."/>
            <person name="Stursova M."/>
            <person name="Weitz H."/>
            <person name="Taylor A."/>
            <person name="Grigoriev I.V."/>
            <person name="Nagy L.G."/>
            <person name="Martin F."/>
            <person name="Kauserud H."/>
        </authorList>
    </citation>
    <scope>NUCLEOTIDE SEQUENCE</scope>
    <source>
        <strain evidence="1">CBHHK067</strain>
    </source>
</reference>
<sequence>MSKSIPASKASRHPAPFAIKPRRTMLACSHCRKWKIRCITTEHPQYILARAAPSGEWIVNTVFTSAPFGPNQMCNDPAYYAHAYHDFSYHQDDGYYLRNDDYVLEAAPSQPHISDQRTSPVPYDEMAFFGDGGYG</sequence>
<dbReference type="EMBL" id="JARKIE010000412">
    <property type="protein sequence ID" value="KAJ7642883.1"/>
    <property type="molecule type" value="Genomic_DNA"/>
</dbReference>
<evidence type="ECO:0000313" key="2">
    <source>
        <dbReference type="Proteomes" id="UP001221757"/>
    </source>
</evidence>
<dbReference type="GO" id="GO:0008270">
    <property type="term" value="F:zinc ion binding"/>
    <property type="evidence" value="ECO:0007669"/>
    <property type="project" value="InterPro"/>
</dbReference>
<accession>A0AAD7FTU8</accession>
<dbReference type="AlphaFoldDB" id="A0AAD7FTU8"/>
<comment type="caution">
    <text evidence="1">The sequence shown here is derived from an EMBL/GenBank/DDBJ whole genome shotgun (WGS) entry which is preliminary data.</text>
</comment>
<protein>
    <submittedName>
        <fullName evidence="1">Uncharacterized protein</fullName>
    </submittedName>
</protein>
<dbReference type="InterPro" id="IPR036864">
    <property type="entry name" value="Zn2-C6_fun-type_DNA-bd_sf"/>
</dbReference>
<dbReference type="GO" id="GO:0000981">
    <property type="term" value="F:DNA-binding transcription factor activity, RNA polymerase II-specific"/>
    <property type="evidence" value="ECO:0007669"/>
    <property type="project" value="InterPro"/>
</dbReference>
<dbReference type="SUPFAM" id="SSF57701">
    <property type="entry name" value="Zn2/Cys6 DNA-binding domain"/>
    <property type="match status" value="1"/>
</dbReference>
<organism evidence="1 2">
    <name type="scientific">Mycena rosella</name>
    <name type="common">Pink bonnet</name>
    <name type="synonym">Agaricus rosellus</name>
    <dbReference type="NCBI Taxonomy" id="1033263"/>
    <lineage>
        <taxon>Eukaryota</taxon>
        <taxon>Fungi</taxon>
        <taxon>Dikarya</taxon>
        <taxon>Basidiomycota</taxon>
        <taxon>Agaricomycotina</taxon>
        <taxon>Agaricomycetes</taxon>
        <taxon>Agaricomycetidae</taxon>
        <taxon>Agaricales</taxon>
        <taxon>Marasmiineae</taxon>
        <taxon>Mycenaceae</taxon>
        <taxon>Mycena</taxon>
    </lineage>
</organism>
<dbReference type="Proteomes" id="UP001221757">
    <property type="component" value="Unassembled WGS sequence"/>
</dbReference>
<keyword evidence="2" id="KW-1185">Reference proteome</keyword>
<name>A0AAD7FTU8_MYCRO</name>
<evidence type="ECO:0000313" key="1">
    <source>
        <dbReference type="EMBL" id="KAJ7642883.1"/>
    </source>
</evidence>
<proteinExistence type="predicted"/>
<gene>
    <name evidence="1" type="ORF">B0H17DRAFT_1148687</name>
</gene>